<protein>
    <submittedName>
        <fullName evidence="2">Uncharacterized protein</fullName>
    </submittedName>
</protein>
<feature type="region of interest" description="Disordered" evidence="1">
    <location>
        <begin position="22"/>
        <end position="43"/>
    </location>
</feature>
<sequence>MTPPRGQEVGVQPGYRRVTSALLHGNAGSSRADAKPRRAALGTREYRPITWRVTDNGEAPRSEA</sequence>
<dbReference type="EMBL" id="SRLO01006011">
    <property type="protein sequence ID" value="TNN29147.1"/>
    <property type="molecule type" value="Genomic_DNA"/>
</dbReference>
<proteinExistence type="predicted"/>
<comment type="caution">
    <text evidence="2">The sequence shown here is derived from an EMBL/GenBank/DDBJ whole genome shotgun (WGS) entry which is preliminary data.</text>
</comment>
<organism evidence="2 3">
    <name type="scientific">Liparis tanakae</name>
    <name type="common">Tanaka's snailfish</name>
    <dbReference type="NCBI Taxonomy" id="230148"/>
    <lineage>
        <taxon>Eukaryota</taxon>
        <taxon>Metazoa</taxon>
        <taxon>Chordata</taxon>
        <taxon>Craniata</taxon>
        <taxon>Vertebrata</taxon>
        <taxon>Euteleostomi</taxon>
        <taxon>Actinopterygii</taxon>
        <taxon>Neopterygii</taxon>
        <taxon>Teleostei</taxon>
        <taxon>Neoteleostei</taxon>
        <taxon>Acanthomorphata</taxon>
        <taxon>Eupercaria</taxon>
        <taxon>Perciformes</taxon>
        <taxon>Cottioidei</taxon>
        <taxon>Cottales</taxon>
        <taxon>Liparidae</taxon>
        <taxon>Liparis</taxon>
    </lineage>
</organism>
<dbReference type="Proteomes" id="UP000314294">
    <property type="component" value="Unassembled WGS sequence"/>
</dbReference>
<dbReference type="AlphaFoldDB" id="A0A4Z2EJN1"/>
<evidence type="ECO:0000256" key="1">
    <source>
        <dbReference type="SAM" id="MobiDB-lite"/>
    </source>
</evidence>
<evidence type="ECO:0000313" key="2">
    <source>
        <dbReference type="EMBL" id="TNN29147.1"/>
    </source>
</evidence>
<name>A0A4Z2EJN1_9TELE</name>
<accession>A0A4Z2EJN1</accession>
<gene>
    <name evidence="2" type="ORF">EYF80_060705</name>
</gene>
<reference evidence="2 3" key="1">
    <citation type="submission" date="2019-03" db="EMBL/GenBank/DDBJ databases">
        <title>First draft genome of Liparis tanakae, snailfish: a comprehensive survey of snailfish specific genes.</title>
        <authorList>
            <person name="Kim W."/>
            <person name="Song I."/>
            <person name="Jeong J.-H."/>
            <person name="Kim D."/>
            <person name="Kim S."/>
            <person name="Ryu S."/>
            <person name="Song J.Y."/>
            <person name="Lee S.K."/>
        </authorList>
    </citation>
    <scope>NUCLEOTIDE SEQUENCE [LARGE SCALE GENOMIC DNA]</scope>
    <source>
        <tissue evidence="2">Muscle</tissue>
    </source>
</reference>
<keyword evidence="3" id="KW-1185">Reference proteome</keyword>
<evidence type="ECO:0000313" key="3">
    <source>
        <dbReference type="Proteomes" id="UP000314294"/>
    </source>
</evidence>